<reference evidence="1 2" key="1">
    <citation type="journal article" date="2008" name="PLoS ONE">
        <title>Environmental adaptation: genomic analysis of the piezotolerant and psychrotolerant deep-sea iron reducing bacterium Shewanella piezotolerans WP3.</title>
        <authorList>
            <person name="Wang F."/>
            <person name="Wang J."/>
            <person name="Jian H."/>
            <person name="Zhang B."/>
            <person name="Li S."/>
            <person name="Wang F."/>
            <person name="Zeng X."/>
            <person name="Gao L."/>
            <person name="Bartlett D.H."/>
            <person name="Yu J."/>
            <person name="Hu S."/>
            <person name="Xiao X."/>
        </authorList>
    </citation>
    <scope>NUCLEOTIDE SEQUENCE [LARGE SCALE GENOMIC DNA]</scope>
    <source>
        <strain evidence="2">WP3 / JCM 13877</strain>
    </source>
</reference>
<dbReference type="AlphaFoldDB" id="B8CTQ9"/>
<protein>
    <submittedName>
        <fullName evidence="1">Uncharacterized protein</fullName>
    </submittedName>
</protein>
<accession>B8CTQ9</accession>
<name>B8CTQ9_SHEPW</name>
<evidence type="ECO:0000313" key="1">
    <source>
        <dbReference type="EMBL" id="ACJ31303.1"/>
    </source>
</evidence>
<sequence>MSLTPKYPPNDPAVKKRISNLSGQSARFNKLVKEKGLKVWPLNKEHKVITALDVEIFSAKWLNFLISL</sequence>
<keyword evidence="2" id="KW-1185">Reference proteome</keyword>
<dbReference type="Proteomes" id="UP000000753">
    <property type="component" value="Chromosome"/>
</dbReference>
<organism evidence="1 2">
    <name type="scientific">Shewanella piezotolerans (strain WP3 / JCM 13877)</name>
    <dbReference type="NCBI Taxonomy" id="225849"/>
    <lineage>
        <taxon>Bacteria</taxon>
        <taxon>Pseudomonadati</taxon>
        <taxon>Pseudomonadota</taxon>
        <taxon>Gammaproteobacteria</taxon>
        <taxon>Alteromonadales</taxon>
        <taxon>Shewanellaceae</taxon>
        <taxon>Shewanella</taxon>
    </lineage>
</organism>
<dbReference type="EMBL" id="CP000472">
    <property type="protein sequence ID" value="ACJ31303.1"/>
    <property type="molecule type" value="Genomic_DNA"/>
</dbReference>
<dbReference type="KEGG" id="swp:swp_4667"/>
<evidence type="ECO:0000313" key="2">
    <source>
        <dbReference type="Proteomes" id="UP000000753"/>
    </source>
</evidence>
<dbReference type="HOGENOM" id="CLU_2791661_0_0_6"/>
<gene>
    <name evidence="1" type="ordered locus">swp_4667</name>
</gene>
<proteinExistence type="predicted"/>